<dbReference type="AlphaFoldDB" id="A0AB39X670"/>
<feature type="transmembrane region" description="Helical" evidence="1">
    <location>
        <begin position="46"/>
        <end position="67"/>
    </location>
</feature>
<accession>A0AB39X670</accession>
<name>A0AB39X670_9GAMM</name>
<dbReference type="EMBL" id="CP165718">
    <property type="protein sequence ID" value="XDV09329.1"/>
    <property type="molecule type" value="Genomic_DNA"/>
</dbReference>
<dbReference type="RefSeq" id="WP_369742800.1">
    <property type="nucleotide sequence ID" value="NZ_CP165718.1"/>
</dbReference>
<evidence type="ECO:0000313" key="2">
    <source>
        <dbReference type="EMBL" id="XDV09329.1"/>
    </source>
</evidence>
<feature type="transmembrane region" description="Helical" evidence="1">
    <location>
        <begin position="7"/>
        <end position="26"/>
    </location>
</feature>
<feature type="transmembrane region" description="Helical" evidence="1">
    <location>
        <begin position="79"/>
        <end position="109"/>
    </location>
</feature>
<feature type="transmembrane region" description="Helical" evidence="1">
    <location>
        <begin position="121"/>
        <end position="144"/>
    </location>
</feature>
<proteinExistence type="predicted"/>
<keyword evidence="1" id="KW-0812">Transmembrane</keyword>
<reference evidence="2" key="1">
    <citation type="submission" date="2024-07" db="EMBL/GenBank/DDBJ databases">
        <title>Whole genome sequence of bacterial strains from algal surface.</title>
        <authorList>
            <person name="Kumar P."/>
        </authorList>
    </citation>
    <scope>NUCLEOTIDE SEQUENCE</scope>
    <source>
        <strain evidence="2">PP-1MA</strain>
    </source>
</reference>
<keyword evidence="1" id="KW-1133">Transmembrane helix</keyword>
<keyword evidence="1" id="KW-0472">Membrane</keyword>
<sequence>MDSTKYKLAGIAAIALAVLFPIYWIATFGFIIDNAEMAFRADFLELSGWDILFVAIGALEIYVYFSLSKYFRDQIGGGLIANMLLAMAFSVALFHSTVAVDILLGLGLFPSITETIIDVTLVAGIVFLFLYCFALIGMCSAMFARFIALSTTLKLFAVGMLIAAVLQLTLVLAVVNIVLFPALMLLLAYHFLTDEHAVEVV</sequence>
<organism evidence="2">
    <name type="scientific">Pseudidiomarina sp. PP-1MA</name>
    <dbReference type="NCBI Taxonomy" id="3237706"/>
    <lineage>
        <taxon>Bacteria</taxon>
        <taxon>Pseudomonadati</taxon>
        <taxon>Pseudomonadota</taxon>
        <taxon>Gammaproteobacteria</taxon>
        <taxon>Alteromonadales</taxon>
        <taxon>Idiomarinaceae</taxon>
        <taxon>Pseudidiomarina</taxon>
    </lineage>
</organism>
<feature type="transmembrane region" description="Helical" evidence="1">
    <location>
        <begin position="156"/>
        <end position="189"/>
    </location>
</feature>
<evidence type="ECO:0000256" key="1">
    <source>
        <dbReference type="SAM" id="Phobius"/>
    </source>
</evidence>
<gene>
    <name evidence="2" type="ORF">AB8S08_11290</name>
</gene>
<protein>
    <submittedName>
        <fullName evidence="2">Uncharacterized protein</fullName>
    </submittedName>
</protein>